<accession>A0A7J5TUE6</accession>
<keyword evidence="2" id="KW-0012">Acyltransferase</keyword>
<proteinExistence type="predicted"/>
<evidence type="ECO:0000259" key="3">
    <source>
        <dbReference type="PROSITE" id="PS51186"/>
    </source>
</evidence>
<reference evidence="4 5" key="1">
    <citation type="submission" date="2019-10" db="EMBL/GenBank/DDBJ databases">
        <title>Rudanella paleaurantiibacter sp. nov., isolated from sludge.</title>
        <authorList>
            <person name="Xu S.Q."/>
        </authorList>
    </citation>
    <scope>NUCLEOTIDE SEQUENCE [LARGE SCALE GENOMIC DNA]</scope>
    <source>
        <strain evidence="4 5">HX-22-17</strain>
    </source>
</reference>
<dbReference type="Proteomes" id="UP000488299">
    <property type="component" value="Unassembled WGS sequence"/>
</dbReference>
<evidence type="ECO:0000313" key="4">
    <source>
        <dbReference type="EMBL" id="KAB7727611.1"/>
    </source>
</evidence>
<dbReference type="AlphaFoldDB" id="A0A7J5TUE6"/>
<evidence type="ECO:0000256" key="2">
    <source>
        <dbReference type="ARBA" id="ARBA00023315"/>
    </source>
</evidence>
<dbReference type="GO" id="GO:0016747">
    <property type="term" value="F:acyltransferase activity, transferring groups other than amino-acyl groups"/>
    <property type="evidence" value="ECO:0007669"/>
    <property type="project" value="InterPro"/>
</dbReference>
<feature type="domain" description="N-acetyltransferase" evidence="3">
    <location>
        <begin position="1"/>
        <end position="167"/>
    </location>
</feature>
<dbReference type="EMBL" id="WELI01000010">
    <property type="protein sequence ID" value="KAB7727611.1"/>
    <property type="molecule type" value="Genomic_DNA"/>
</dbReference>
<dbReference type="InterPro" id="IPR000182">
    <property type="entry name" value="GNAT_dom"/>
</dbReference>
<gene>
    <name evidence="4" type="ORF">F5984_21335</name>
</gene>
<keyword evidence="5" id="KW-1185">Reference proteome</keyword>
<dbReference type="RefSeq" id="WP_152126243.1">
    <property type="nucleotide sequence ID" value="NZ_WELI01000010.1"/>
</dbReference>
<evidence type="ECO:0000256" key="1">
    <source>
        <dbReference type="ARBA" id="ARBA00022679"/>
    </source>
</evidence>
<evidence type="ECO:0000313" key="5">
    <source>
        <dbReference type="Proteomes" id="UP000488299"/>
    </source>
</evidence>
<comment type="caution">
    <text evidence="4">The sequence shown here is derived from an EMBL/GenBank/DDBJ whole genome shotgun (WGS) entry which is preliminary data.</text>
</comment>
<dbReference type="Pfam" id="PF00583">
    <property type="entry name" value="Acetyltransf_1"/>
    <property type="match status" value="1"/>
</dbReference>
<dbReference type="PANTHER" id="PTHR43877">
    <property type="entry name" value="AMINOALKYLPHOSPHONATE N-ACETYLTRANSFERASE-RELATED-RELATED"/>
    <property type="match status" value="1"/>
</dbReference>
<dbReference type="CDD" id="cd04301">
    <property type="entry name" value="NAT_SF"/>
    <property type="match status" value="1"/>
</dbReference>
<dbReference type="InterPro" id="IPR016181">
    <property type="entry name" value="Acyl_CoA_acyltransferase"/>
</dbReference>
<organism evidence="4 5">
    <name type="scientific">Rudanella paleaurantiibacter</name>
    <dbReference type="NCBI Taxonomy" id="2614655"/>
    <lineage>
        <taxon>Bacteria</taxon>
        <taxon>Pseudomonadati</taxon>
        <taxon>Bacteroidota</taxon>
        <taxon>Cytophagia</taxon>
        <taxon>Cytophagales</taxon>
        <taxon>Cytophagaceae</taxon>
        <taxon>Rudanella</taxon>
    </lineage>
</organism>
<dbReference type="SUPFAM" id="SSF55729">
    <property type="entry name" value="Acyl-CoA N-acyltransferases (Nat)"/>
    <property type="match status" value="1"/>
</dbReference>
<keyword evidence="1 4" id="KW-0808">Transferase</keyword>
<dbReference type="InterPro" id="IPR050832">
    <property type="entry name" value="Bact_Acetyltransf"/>
</dbReference>
<sequence>MTIRPATPADQAALLALHRAVAEDPNGIARMPDEITDVYIASLLDLRPPVGLQRVVTDKLGELMGEIHGERYRLRIFDHILTGLTVVVHPRHQGKGVGKALFSQFLRDVRRVFPAIRRVELEARATNEASLRLYESLGFEREGIYRHKTRNRDGSFVDSVAMALTFTESDRYSR</sequence>
<dbReference type="PROSITE" id="PS51186">
    <property type="entry name" value="GNAT"/>
    <property type="match status" value="1"/>
</dbReference>
<protein>
    <submittedName>
        <fullName evidence="4">GNAT family N-acetyltransferase</fullName>
    </submittedName>
</protein>
<dbReference type="Gene3D" id="3.40.630.30">
    <property type="match status" value="1"/>
</dbReference>
<name>A0A7J5TUE6_9BACT</name>